<name>A0A166TTS3_9AGAM</name>
<reference evidence="2 3" key="1">
    <citation type="journal article" date="2016" name="Mol. Biol. Evol.">
        <title>Comparative Genomics of Early-Diverging Mushroom-Forming Fungi Provides Insights into the Origins of Lignocellulose Decay Capabilities.</title>
        <authorList>
            <person name="Nagy L.G."/>
            <person name="Riley R."/>
            <person name="Tritt A."/>
            <person name="Adam C."/>
            <person name="Daum C."/>
            <person name="Floudas D."/>
            <person name="Sun H."/>
            <person name="Yadav J.S."/>
            <person name="Pangilinan J."/>
            <person name="Larsson K.H."/>
            <person name="Matsuura K."/>
            <person name="Barry K."/>
            <person name="Labutti K."/>
            <person name="Kuo R."/>
            <person name="Ohm R.A."/>
            <person name="Bhattacharya S.S."/>
            <person name="Shirouzu T."/>
            <person name="Yoshinaga Y."/>
            <person name="Martin F.M."/>
            <person name="Grigoriev I.V."/>
            <person name="Hibbett D.S."/>
        </authorList>
    </citation>
    <scope>NUCLEOTIDE SEQUENCE [LARGE SCALE GENOMIC DNA]</scope>
    <source>
        <strain evidence="2 3">CBS 109695</strain>
    </source>
</reference>
<dbReference type="AlphaFoldDB" id="A0A166TTS3"/>
<evidence type="ECO:0000313" key="2">
    <source>
        <dbReference type="EMBL" id="KZP30975.1"/>
    </source>
</evidence>
<evidence type="ECO:0000256" key="1">
    <source>
        <dbReference type="SAM" id="MobiDB-lite"/>
    </source>
</evidence>
<proteinExistence type="predicted"/>
<accession>A0A166TTS3</accession>
<feature type="compositionally biased region" description="Low complexity" evidence="1">
    <location>
        <begin position="194"/>
        <end position="207"/>
    </location>
</feature>
<dbReference type="EMBL" id="KV417491">
    <property type="protein sequence ID" value="KZP30975.1"/>
    <property type="molecule type" value="Genomic_DNA"/>
</dbReference>
<organism evidence="2 3">
    <name type="scientific">Athelia psychrophila</name>
    <dbReference type="NCBI Taxonomy" id="1759441"/>
    <lineage>
        <taxon>Eukaryota</taxon>
        <taxon>Fungi</taxon>
        <taxon>Dikarya</taxon>
        <taxon>Basidiomycota</taxon>
        <taxon>Agaricomycotina</taxon>
        <taxon>Agaricomycetes</taxon>
        <taxon>Agaricomycetidae</taxon>
        <taxon>Atheliales</taxon>
        <taxon>Atheliaceae</taxon>
        <taxon>Athelia</taxon>
    </lineage>
</organism>
<gene>
    <name evidence="2" type="ORF">FIBSPDRAFT_883679</name>
</gene>
<evidence type="ECO:0000313" key="3">
    <source>
        <dbReference type="Proteomes" id="UP000076532"/>
    </source>
</evidence>
<feature type="region of interest" description="Disordered" evidence="1">
    <location>
        <begin position="103"/>
        <end position="259"/>
    </location>
</feature>
<dbReference type="Proteomes" id="UP000076532">
    <property type="component" value="Unassembled WGS sequence"/>
</dbReference>
<sequence>MAPPQAFHSRNGITHNQIPLFFVACGGLSRDNAVGYPPAVSLARVVPDIGVNMGSGLVMSPPLGRSRQFINIYAPSSVRHLRFHFVLAMEIFLQERSREIVQTSVQESGDPIPAPWDDVDMLGRQPTEPEPHPSTPATHPELGPSTLNPNDIVLTPPETTAVLGRSSAPMDSTDDHRPGAGPPADEEVLSQTMPASAPSGSSSPLSELSDHEGEDAAPTLPEVRSSGRTVKTPGRFTSSAALTKAAAPSTKKRKLQASREELVPGPVTVAMKEEELYWETAITYVTTTAADIDSKPPPTRHNGKGQAKIQPPTKACLPFYLPKYSLIMTQRSEESHCGEELPVTLSAASGMLMGGGTYREEPAGMGIPVLDLDVITNFEGLEVRMAPQFSGGKAKQDLTEDEHRVCIVRRGSAVVINKCRLWKGCCMLRSAVSLAMHTHGSSCCAASASKILMYDTGRQMNSDGLRSMASGRANDVCRGPRLVSRVWIAKKDPKAWKRRLQRSDIEPAGAATMICQTAIWLGGGDGLHVEGRADVKEANGLKVQTCFGQVGCDGVHTAGYISVRHGQNVRINNLDGCIIVVHVIPLPLLETRVSIAKTLVLQLGGGGRQQHESFTKAAMAVILQRWKDPFRGYRPMPHTDTGQHTFDRHHEGGEQVQVPWLAVRVWETSGEGDEKKETKRYWQG</sequence>
<protein>
    <submittedName>
        <fullName evidence="2">Uncharacterized protein</fullName>
    </submittedName>
</protein>
<keyword evidence="3" id="KW-1185">Reference proteome</keyword>